<evidence type="ECO:0000313" key="3">
    <source>
        <dbReference type="Proteomes" id="UP000824120"/>
    </source>
</evidence>
<accession>A0A9J6AYK8</accession>
<evidence type="ECO:0000259" key="1">
    <source>
        <dbReference type="Pfam" id="PF08268"/>
    </source>
</evidence>
<reference evidence="2 3" key="1">
    <citation type="submission" date="2020-09" db="EMBL/GenBank/DDBJ databases">
        <title>De no assembly of potato wild relative species, Solanum commersonii.</title>
        <authorList>
            <person name="Cho K."/>
        </authorList>
    </citation>
    <scope>NUCLEOTIDE SEQUENCE [LARGE SCALE GENOMIC DNA]</scope>
    <source>
        <strain evidence="2">LZ3.2</strain>
        <tissue evidence="2">Leaf</tissue>
    </source>
</reference>
<dbReference type="EMBL" id="JACXVP010000001">
    <property type="protein sequence ID" value="KAG5629362.1"/>
    <property type="molecule type" value="Genomic_DNA"/>
</dbReference>
<dbReference type="AlphaFoldDB" id="A0A9J6AYK8"/>
<proteinExistence type="predicted"/>
<dbReference type="Pfam" id="PF08268">
    <property type="entry name" value="FBA_3"/>
    <property type="match status" value="1"/>
</dbReference>
<keyword evidence="3" id="KW-1185">Reference proteome</keyword>
<gene>
    <name evidence="2" type="ORF">H5410_001079</name>
</gene>
<name>A0A9J6AYK8_SOLCO</name>
<organism evidence="2 3">
    <name type="scientific">Solanum commersonii</name>
    <name type="common">Commerson's wild potato</name>
    <name type="synonym">Commerson's nightshade</name>
    <dbReference type="NCBI Taxonomy" id="4109"/>
    <lineage>
        <taxon>Eukaryota</taxon>
        <taxon>Viridiplantae</taxon>
        <taxon>Streptophyta</taxon>
        <taxon>Embryophyta</taxon>
        <taxon>Tracheophyta</taxon>
        <taxon>Spermatophyta</taxon>
        <taxon>Magnoliopsida</taxon>
        <taxon>eudicotyledons</taxon>
        <taxon>Gunneridae</taxon>
        <taxon>Pentapetalae</taxon>
        <taxon>asterids</taxon>
        <taxon>lamiids</taxon>
        <taxon>Solanales</taxon>
        <taxon>Solanaceae</taxon>
        <taxon>Solanoideae</taxon>
        <taxon>Solaneae</taxon>
        <taxon>Solanum</taxon>
    </lineage>
</organism>
<dbReference type="InterPro" id="IPR013187">
    <property type="entry name" value="F-box-assoc_dom_typ3"/>
</dbReference>
<feature type="domain" description="F-box associated beta-propeller type 3" evidence="1">
    <location>
        <begin position="2"/>
        <end position="57"/>
    </location>
</feature>
<protein>
    <recommendedName>
        <fullName evidence="1">F-box associated beta-propeller type 3 domain-containing protein</fullName>
    </recommendedName>
</protein>
<dbReference type="Proteomes" id="UP000824120">
    <property type="component" value="Chromosome 1"/>
</dbReference>
<evidence type="ECO:0000313" key="2">
    <source>
        <dbReference type="EMBL" id="KAG5629362.1"/>
    </source>
</evidence>
<sequence length="113" mass="13301">MWRETRSIFPFLPYGEPRICINGVIYQFVRAHKCAIGAFDVKSEKLEIITLRKEIQNSFDNICWRSLHKKQGLHIRHRQVMERLKAFTLLFCASPRFASMELSIGLFSIEDLL</sequence>
<comment type="caution">
    <text evidence="2">The sequence shown here is derived from an EMBL/GenBank/DDBJ whole genome shotgun (WGS) entry which is preliminary data.</text>
</comment>